<dbReference type="Proteomes" id="UP001177670">
    <property type="component" value="Unassembled WGS sequence"/>
</dbReference>
<keyword evidence="2" id="KW-1185">Reference proteome</keyword>
<feature type="non-terminal residue" evidence="1">
    <location>
        <position position="72"/>
    </location>
</feature>
<sequence length="72" mass="8243">MTNDPRKRGTRDTRREAAVSTAFHQVRLAGLLASRVARLRVWVARVRLWSGHSSHNNMAVAHIYPAPVFHVW</sequence>
<dbReference type="AlphaFoldDB" id="A0AA40G4V7"/>
<organism evidence="1 2">
    <name type="scientific">Melipona bicolor</name>
    <dbReference type="NCBI Taxonomy" id="60889"/>
    <lineage>
        <taxon>Eukaryota</taxon>
        <taxon>Metazoa</taxon>
        <taxon>Ecdysozoa</taxon>
        <taxon>Arthropoda</taxon>
        <taxon>Hexapoda</taxon>
        <taxon>Insecta</taxon>
        <taxon>Pterygota</taxon>
        <taxon>Neoptera</taxon>
        <taxon>Endopterygota</taxon>
        <taxon>Hymenoptera</taxon>
        <taxon>Apocrita</taxon>
        <taxon>Aculeata</taxon>
        <taxon>Apoidea</taxon>
        <taxon>Anthophila</taxon>
        <taxon>Apidae</taxon>
        <taxon>Melipona</taxon>
    </lineage>
</organism>
<reference evidence="1" key="1">
    <citation type="submission" date="2021-10" db="EMBL/GenBank/DDBJ databases">
        <title>Melipona bicolor Genome sequencing and assembly.</title>
        <authorList>
            <person name="Araujo N.S."/>
            <person name="Arias M.C."/>
        </authorList>
    </citation>
    <scope>NUCLEOTIDE SEQUENCE</scope>
    <source>
        <strain evidence="1">USP_2M_L1-L4_2017</strain>
        <tissue evidence="1">Whole body</tissue>
    </source>
</reference>
<name>A0AA40G4V7_9HYME</name>
<evidence type="ECO:0000313" key="2">
    <source>
        <dbReference type="Proteomes" id="UP001177670"/>
    </source>
</evidence>
<protein>
    <submittedName>
        <fullName evidence="1">Uncharacterized protein</fullName>
    </submittedName>
</protein>
<gene>
    <name evidence="1" type="ORF">K0M31_017315</name>
</gene>
<proteinExistence type="predicted"/>
<accession>A0AA40G4V7</accession>
<dbReference type="EMBL" id="JAHYIQ010000006">
    <property type="protein sequence ID" value="KAK1131012.1"/>
    <property type="molecule type" value="Genomic_DNA"/>
</dbReference>
<evidence type="ECO:0000313" key="1">
    <source>
        <dbReference type="EMBL" id="KAK1131012.1"/>
    </source>
</evidence>
<comment type="caution">
    <text evidence="1">The sequence shown here is derived from an EMBL/GenBank/DDBJ whole genome shotgun (WGS) entry which is preliminary data.</text>
</comment>